<dbReference type="GO" id="GO:0007605">
    <property type="term" value="P:sensory perception of sound"/>
    <property type="evidence" value="ECO:0007669"/>
    <property type="project" value="InterPro"/>
</dbReference>
<dbReference type="GeneID" id="103056308"/>
<proteinExistence type="predicted"/>
<dbReference type="AlphaFoldDB" id="A0A9F2PMR6"/>
<dbReference type="CTD" id="389207"/>
<dbReference type="CDD" id="cd03031">
    <property type="entry name" value="GRX_GRX_like"/>
    <property type="match status" value="1"/>
</dbReference>
<dbReference type="PROSITE" id="PS51354">
    <property type="entry name" value="GLUTAREDOXIN_2"/>
    <property type="match status" value="1"/>
</dbReference>
<dbReference type="SUPFAM" id="SSF52833">
    <property type="entry name" value="Thioredoxin-like"/>
    <property type="match status" value="1"/>
</dbReference>
<dbReference type="InterPro" id="IPR002109">
    <property type="entry name" value="Glutaredoxin"/>
</dbReference>
<dbReference type="GO" id="GO:0060122">
    <property type="term" value="P:inner ear receptor cell stereocilium organization"/>
    <property type="evidence" value="ECO:0007669"/>
    <property type="project" value="TreeGrafter"/>
</dbReference>
<evidence type="ECO:0000259" key="2">
    <source>
        <dbReference type="Pfam" id="PF00462"/>
    </source>
</evidence>
<dbReference type="Gene3D" id="3.40.30.10">
    <property type="entry name" value="Glutaredoxin"/>
    <property type="match status" value="1"/>
</dbReference>
<keyword evidence="3" id="KW-1185">Reference proteome</keyword>
<organism evidence="3 4">
    <name type="scientific">Python bivittatus</name>
    <name type="common">Burmese python</name>
    <name type="synonym">Python molurus bivittatus</name>
    <dbReference type="NCBI Taxonomy" id="176946"/>
    <lineage>
        <taxon>Eukaryota</taxon>
        <taxon>Metazoa</taxon>
        <taxon>Chordata</taxon>
        <taxon>Craniata</taxon>
        <taxon>Vertebrata</taxon>
        <taxon>Euteleostomi</taxon>
        <taxon>Lepidosauria</taxon>
        <taxon>Squamata</taxon>
        <taxon>Bifurcata</taxon>
        <taxon>Unidentata</taxon>
        <taxon>Episquamata</taxon>
        <taxon>Toxicofera</taxon>
        <taxon>Serpentes</taxon>
        <taxon>Henophidia</taxon>
        <taxon>Pythonidae</taxon>
        <taxon>Python</taxon>
    </lineage>
</organism>
<dbReference type="KEGG" id="pbi:103056308"/>
<dbReference type="GO" id="GO:0060091">
    <property type="term" value="C:kinocilium"/>
    <property type="evidence" value="ECO:0007669"/>
    <property type="project" value="TreeGrafter"/>
</dbReference>
<dbReference type="PANTHER" id="PTHR46990">
    <property type="entry name" value="GLUTAREDOXIN DOMAIN-CONTAINING CYSTEINE-RICH PROTEIN 1"/>
    <property type="match status" value="1"/>
</dbReference>
<feature type="domain" description="Glutaredoxin" evidence="2">
    <location>
        <begin position="147"/>
        <end position="215"/>
    </location>
</feature>
<dbReference type="GO" id="GO:0032420">
    <property type="term" value="C:stereocilium"/>
    <property type="evidence" value="ECO:0007669"/>
    <property type="project" value="TreeGrafter"/>
</dbReference>
<dbReference type="Proteomes" id="UP000695026">
    <property type="component" value="Unplaced"/>
</dbReference>
<dbReference type="PANTHER" id="PTHR46990:SF1">
    <property type="entry name" value="GLUTAREDOXIN DOMAIN-CONTAINING CYSTEINE-RICH PROTEIN 1"/>
    <property type="match status" value="1"/>
</dbReference>
<accession>A0A9F2PMR6</accession>
<feature type="region of interest" description="Disordered" evidence="1">
    <location>
        <begin position="36"/>
        <end position="81"/>
    </location>
</feature>
<dbReference type="RefSeq" id="XP_007426248.1">
    <property type="nucleotide sequence ID" value="XM_007426186.2"/>
</dbReference>
<dbReference type="InterPro" id="IPR036249">
    <property type="entry name" value="Thioredoxin-like_sf"/>
</dbReference>
<name>A0A9F2PMR6_PYTBI</name>
<dbReference type="OrthoDB" id="423313at2759"/>
<dbReference type="InterPro" id="IPR042797">
    <property type="entry name" value="GRXCR1"/>
</dbReference>
<sequence length="298" mass="33210">MDGTTFKSATLAEGERRPRKVRFRIASSHSGRVLKEVYTDGETSDSLDSECTSCSETDPNGHLSESDGQNNGNLGSECDENETETDDMFTFVRATKERGFGTRRVNILSKNGTVRGVKHKVSAGQVLFDNLSQVVQKISSILEYGRIVIYTTSLRVVRTTFERCELVRKIFQNHRVKFEEKNIALNSDYGKELDGRCRRLGKTPSVPVVFIEGQYLGGAEKILSMNESGELQDLLTKIERVQHPHECLSCGGFGFLPCSVCHGSKMSVFRNCFTDSFKALKCTACNENGLQRCKNCVS</sequence>
<evidence type="ECO:0000313" key="3">
    <source>
        <dbReference type="Proteomes" id="UP000695026"/>
    </source>
</evidence>
<reference evidence="4" key="1">
    <citation type="submission" date="2025-08" db="UniProtKB">
        <authorList>
            <consortium name="RefSeq"/>
        </authorList>
    </citation>
    <scope>IDENTIFICATION</scope>
    <source>
        <tissue evidence="4">Liver</tissue>
    </source>
</reference>
<dbReference type="Pfam" id="PF00462">
    <property type="entry name" value="Glutaredoxin"/>
    <property type="match status" value="1"/>
</dbReference>
<evidence type="ECO:0000256" key="1">
    <source>
        <dbReference type="SAM" id="MobiDB-lite"/>
    </source>
</evidence>
<evidence type="ECO:0000313" key="4">
    <source>
        <dbReference type="RefSeq" id="XP_007426248.1"/>
    </source>
</evidence>
<gene>
    <name evidence="4" type="primary">GRXCR1</name>
</gene>
<protein>
    <submittedName>
        <fullName evidence="4">Glutaredoxin domain-containing cysteine-rich protein 1</fullName>
    </submittedName>
</protein>
<feature type="compositionally biased region" description="Polar residues" evidence="1">
    <location>
        <begin position="49"/>
        <end position="58"/>
    </location>
</feature>
<dbReference type="Pfam" id="PF23733">
    <property type="entry name" value="GRXCR1-2_C"/>
    <property type="match status" value="1"/>
</dbReference>
<dbReference type="OMA" id="ACHGSKM"/>